<protein>
    <submittedName>
        <fullName evidence="3">Membrane integrity-associated transporter subunit PqiC</fullName>
    </submittedName>
</protein>
<feature type="domain" description="ABC-type transport auxiliary lipoprotein component" evidence="2">
    <location>
        <begin position="33"/>
        <end position="189"/>
    </location>
</feature>
<proteinExistence type="predicted"/>
<dbReference type="EMBL" id="CP059851">
    <property type="protein sequence ID" value="QMW23135.1"/>
    <property type="molecule type" value="Genomic_DNA"/>
</dbReference>
<reference evidence="3 4" key="1">
    <citation type="submission" date="2020-07" db="EMBL/GenBank/DDBJ databases">
        <title>Complete genome sequence for Sandaracinobacter sp. M6.</title>
        <authorList>
            <person name="Tang Y."/>
            <person name="Liu Q."/>
            <person name="Guo Z."/>
            <person name="Lei P."/>
            <person name="Huang B."/>
        </authorList>
    </citation>
    <scope>NUCLEOTIDE SEQUENCE [LARGE SCALE GENOMIC DNA]</scope>
    <source>
        <strain evidence="3 4">M6</strain>
    </source>
</reference>
<evidence type="ECO:0000259" key="2">
    <source>
        <dbReference type="Pfam" id="PF03886"/>
    </source>
</evidence>
<dbReference type="Gene3D" id="3.40.50.10610">
    <property type="entry name" value="ABC-type transport auxiliary lipoprotein component"/>
    <property type="match status" value="1"/>
</dbReference>
<name>A0A7G5IIE3_9SPHN</name>
<dbReference type="Proteomes" id="UP000515292">
    <property type="component" value="Chromosome"/>
</dbReference>
<dbReference type="SUPFAM" id="SSF159594">
    <property type="entry name" value="XCC0632-like"/>
    <property type="match status" value="1"/>
</dbReference>
<keyword evidence="1" id="KW-0732">Signal</keyword>
<feature type="signal peptide" evidence="1">
    <location>
        <begin position="1"/>
        <end position="20"/>
    </location>
</feature>
<feature type="chain" id="PRO_5028989216" evidence="1">
    <location>
        <begin position="21"/>
        <end position="195"/>
    </location>
</feature>
<dbReference type="RefSeq" id="WP_182296703.1">
    <property type="nucleotide sequence ID" value="NZ_CP059851.1"/>
</dbReference>
<accession>A0A7G5IIE3</accession>
<evidence type="ECO:0000256" key="1">
    <source>
        <dbReference type="SAM" id="SignalP"/>
    </source>
</evidence>
<gene>
    <name evidence="3" type="ORF">H3309_01065</name>
</gene>
<dbReference type="InterPro" id="IPR005586">
    <property type="entry name" value="ABC_trans_aux"/>
</dbReference>
<sequence>MMRILPLLLLLAACGPIVQVGGNTPPPDALLTLRATATGSAPAGPVTLANALQVEVPMVPGTLQTTRVAVTVADTRVQYLPKANWAEQPNRQFARLLGDTLSANGVVVLDARAGGPRAGRVLGGELAEFGLDMRRGTPTVRVRYDAVLVGGGRTATRRFEASAPAAGDSGNAVAIALNQAANALAADVAAWVKGG</sequence>
<dbReference type="AlphaFoldDB" id="A0A7G5IIE3"/>
<keyword evidence="4" id="KW-1185">Reference proteome</keyword>
<evidence type="ECO:0000313" key="4">
    <source>
        <dbReference type="Proteomes" id="UP000515292"/>
    </source>
</evidence>
<evidence type="ECO:0000313" key="3">
    <source>
        <dbReference type="EMBL" id="QMW23135.1"/>
    </source>
</evidence>
<dbReference type="KEGG" id="sand:H3309_01065"/>
<organism evidence="3 4">
    <name type="scientific">Sandaracinobacteroides saxicola</name>
    <dbReference type="NCBI Taxonomy" id="2759707"/>
    <lineage>
        <taxon>Bacteria</taxon>
        <taxon>Pseudomonadati</taxon>
        <taxon>Pseudomonadota</taxon>
        <taxon>Alphaproteobacteria</taxon>
        <taxon>Sphingomonadales</taxon>
        <taxon>Sphingosinicellaceae</taxon>
        <taxon>Sandaracinobacteroides</taxon>
    </lineage>
</organism>
<dbReference type="Pfam" id="PF03886">
    <property type="entry name" value="ABC_trans_aux"/>
    <property type="match status" value="1"/>
</dbReference>